<dbReference type="CDD" id="cd23795">
    <property type="entry name" value="UBCc_UBE2G1"/>
    <property type="match status" value="1"/>
</dbReference>
<protein>
    <submittedName>
        <fullName evidence="6">Ubiquitin-conjugating enzyme E2</fullName>
    </submittedName>
    <submittedName>
        <fullName evidence="7">Ubiquitin-conjugating_enzyme E2</fullName>
    </submittedName>
</protein>
<dbReference type="GO" id="GO:0016740">
    <property type="term" value="F:transferase activity"/>
    <property type="evidence" value="ECO:0007669"/>
    <property type="project" value="UniProtKB-KW"/>
</dbReference>
<evidence type="ECO:0000256" key="1">
    <source>
        <dbReference type="ARBA" id="ARBA00022679"/>
    </source>
</evidence>
<keyword evidence="4" id="KW-0067">ATP-binding</keyword>
<dbReference type="PANTHER" id="PTHR24067">
    <property type="entry name" value="UBIQUITIN-CONJUGATING ENZYME E2"/>
    <property type="match status" value="1"/>
</dbReference>
<dbReference type="GO" id="GO:0005524">
    <property type="term" value="F:ATP binding"/>
    <property type="evidence" value="ECO:0007669"/>
    <property type="project" value="UniProtKB-UniRule"/>
</dbReference>
<dbReference type="InterPro" id="IPR023313">
    <property type="entry name" value="UBQ-conjugating_AS"/>
</dbReference>
<keyword evidence="8" id="KW-1185">Reference proteome</keyword>
<proteinExistence type="inferred from homology"/>
<evidence type="ECO:0000313" key="8">
    <source>
        <dbReference type="Proteomes" id="UP001642409"/>
    </source>
</evidence>
<comment type="similarity">
    <text evidence="4">Belongs to the ubiquitin-conjugating enzyme family.</text>
</comment>
<organism evidence="6">
    <name type="scientific">Hexamita inflata</name>
    <dbReference type="NCBI Taxonomy" id="28002"/>
    <lineage>
        <taxon>Eukaryota</taxon>
        <taxon>Metamonada</taxon>
        <taxon>Diplomonadida</taxon>
        <taxon>Hexamitidae</taxon>
        <taxon>Hexamitinae</taxon>
        <taxon>Hexamita</taxon>
    </lineage>
</organism>
<dbReference type="EMBL" id="CAXDID020000012">
    <property type="protein sequence ID" value="CAL5980631.1"/>
    <property type="molecule type" value="Genomic_DNA"/>
</dbReference>
<accession>A0AA86NPN8</accession>
<dbReference type="InterPro" id="IPR050113">
    <property type="entry name" value="Ub_conjugating_enzyme"/>
</dbReference>
<sequence length="164" mass="18643">MSRCTRLLAKEFQDFVNQPEPGISIGLVNDDITVWRILLEGPQDTLFASGLFKAEIRFPDEYPDKPPKFVFKSEMYHPNIFTDGSVCISILHAPGDDPNAYEQRSERWLPVHSARSVILSVVSMLGDPNPESPANVDAAKMFRENSIEYKKRVLKCVRKSQDED</sequence>
<dbReference type="SUPFAM" id="SSF54495">
    <property type="entry name" value="UBC-like"/>
    <property type="match status" value="1"/>
</dbReference>
<dbReference type="AlphaFoldDB" id="A0AA86NPN8"/>
<gene>
    <name evidence="6" type="ORF">HINF_LOCUS11002</name>
    <name evidence="7" type="ORF">HINF_LOCUS6269</name>
</gene>
<keyword evidence="4" id="KW-0547">Nucleotide-binding</keyword>
<dbReference type="InterPro" id="IPR000608">
    <property type="entry name" value="UBC"/>
</dbReference>
<evidence type="ECO:0000259" key="5">
    <source>
        <dbReference type="PROSITE" id="PS50127"/>
    </source>
</evidence>
<feature type="active site" description="Glycyl thioester intermediate" evidence="3">
    <location>
        <position position="87"/>
    </location>
</feature>
<evidence type="ECO:0000256" key="2">
    <source>
        <dbReference type="ARBA" id="ARBA00022786"/>
    </source>
</evidence>
<evidence type="ECO:0000313" key="6">
    <source>
        <dbReference type="EMBL" id="CAI9923357.1"/>
    </source>
</evidence>
<dbReference type="InterPro" id="IPR016135">
    <property type="entry name" value="UBQ-conjugating_enzyme/RWD"/>
</dbReference>
<dbReference type="PROSITE" id="PS50127">
    <property type="entry name" value="UBC_2"/>
    <property type="match status" value="1"/>
</dbReference>
<reference evidence="6" key="1">
    <citation type="submission" date="2023-06" db="EMBL/GenBank/DDBJ databases">
        <authorList>
            <person name="Kurt Z."/>
        </authorList>
    </citation>
    <scope>NUCLEOTIDE SEQUENCE</scope>
</reference>
<name>A0AA86NPN8_9EUKA</name>
<dbReference type="Gene3D" id="3.10.110.10">
    <property type="entry name" value="Ubiquitin Conjugating Enzyme"/>
    <property type="match status" value="1"/>
</dbReference>
<dbReference type="Proteomes" id="UP001642409">
    <property type="component" value="Unassembled WGS sequence"/>
</dbReference>
<dbReference type="SMART" id="SM00212">
    <property type="entry name" value="UBCc"/>
    <property type="match status" value="1"/>
</dbReference>
<evidence type="ECO:0000313" key="7">
    <source>
        <dbReference type="EMBL" id="CAL5980631.1"/>
    </source>
</evidence>
<keyword evidence="2 4" id="KW-0833">Ubl conjugation pathway</keyword>
<feature type="domain" description="UBC core" evidence="5">
    <location>
        <begin position="3"/>
        <end position="162"/>
    </location>
</feature>
<reference evidence="7 8" key="2">
    <citation type="submission" date="2024-07" db="EMBL/GenBank/DDBJ databases">
        <authorList>
            <person name="Akdeniz Z."/>
        </authorList>
    </citation>
    <scope>NUCLEOTIDE SEQUENCE [LARGE SCALE GENOMIC DNA]</scope>
</reference>
<dbReference type="EMBL" id="CATOUU010000279">
    <property type="protein sequence ID" value="CAI9923357.1"/>
    <property type="molecule type" value="Genomic_DNA"/>
</dbReference>
<dbReference type="Pfam" id="PF00179">
    <property type="entry name" value="UQ_con"/>
    <property type="match status" value="1"/>
</dbReference>
<evidence type="ECO:0000256" key="3">
    <source>
        <dbReference type="PROSITE-ProRule" id="PRU10133"/>
    </source>
</evidence>
<dbReference type="PROSITE" id="PS00183">
    <property type="entry name" value="UBC_1"/>
    <property type="match status" value="1"/>
</dbReference>
<evidence type="ECO:0000256" key="4">
    <source>
        <dbReference type="RuleBase" id="RU362109"/>
    </source>
</evidence>
<dbReference type="FunFam" id="3.10.110.10:FF:000051">
    <property type="entry name" value="ubiquitin-conjugating enzyme E2 R2-like"/>
    <property type="match status" value="1"/>
</dbReference>
<comment type="caution">
    <text evidence="6">The sequence shown here is derived from an EMBL/GenBank/DDBJ whole genome shotgun (WGS) entry which is preliminary data.</text>
</comment>
<keyword evidence="1" id="KW-0808">Transferase</keyword>